<organism evidence="2 3">
    <name type="scientific">Salipiger thiooxidans</name>
    <dbReference type="NCBI Taxonomy" id="282683"/>
    <lineage>
        <taxon>Bacteria</taxon>
        <taxon>Pseudomonadati</taxon>
        <taxon>Pseudomonadota</taxon>
        <taxon>Alphaproteobacteria</taxon>
        <taxon>Rhodobacterales</taxon>
        <taxon>Roseobacteraceae</taxon>
        <taxon>Salipiger</taxon>
    </lineage>
</organism>
<dbReference type="Gene3D" id="3.20.20.150">
    <property type="entry name" value="Divalent-metal-dependent TIM barrel enzymes"/>
    <property type="match status" value="1"/>
</dbReference>
<name>A0A1G7BHE5_9RHOB</name>
<dbReference type="PANTHER" id="PTHR12110">
    <property type="entry name" value="HYDROXYPYRUVATE ISOMERASE"/>
    <property type="match status" value="1"/>
</dbReference>
<dbReference type="InterPro" id="IPR050312">
    <property type="entry name" value="IolE/XylAMocC-like"/>
</dbReference>
<dbReference type="PANTHER" id="PTHR12110:SF41">
    <property type="entry name" value="INOSOSE DEHYDRATASE"/>
    <property type="match status" value="1"/>
</dbReference>
<dbReference type="STRING" id="282683.SAMN04488105_102172"/>
<protein>
    <submittedName>
        <fullName evidence="2">D-tagatose 3-epimerase</fullName>
    </submittedName>
</protein>
<dbReference type="RefSeq" id="WP_089955258.1">
    <property type="nucleotide sequence ID" value="NZ_FNAV01000002.1"/>
</dbReference>
<dbReference type="EMBL" id="FNAV01000002">
    <property type="protein sequence ID" value="SDE26317.1"/>
    <property type="molecule type" value="Genomic_DNA"/>
</dbReference>
<evidence type="ECO:0000313" key="3">
    <source>
        <dbReference type="Proteomes" id="UP000198994"/>
    </source>
</evidence>
<dbReference type="SUPFAM" id="SSF51658">
    <property type="entry name" value="Xylose isomerase-like"/>
    <property type="match status" value="1"/>
</dbReference>
<gene>
    <name evidence="2" type="ORF">SAMN04488105_102172</name>
</gene>
<evidence type="ECO:0000313" key="2">
    <source>
        <dbReference type="EMBL" id="SDE26317.1"/>
    </source>
</evidence>
<sequence>MKNPIGIISMQFIRPFAGKDLHYFQKAADLGFDFVELLVPEPEDDLSIADVKKAAADAGIFVVLAARVNQQRSVASDDPANQKGGMDYLKLCIDVAAELGGGVVGGPLYGEPMVFAGRPPLPRSDDEIAARAERTIRAFSEVAPLAQAAGVTFAVEALNRFETDILSTTRQACEVVDAVDNPGFKLMLDTFHMNMEERSIPDAIRMAGDRIVHFQANENHRGHPGTGHIDWTAVMRALAQVNYAGPISLEPFRRADDRIALPIAHWRAPREDESEKLMAGLGVIRNALTLAEVDQ</sequence>
<dbReference type="Pfam" id="PF01261">
    <property type="entry name" value="AP_endonuc_2"/>
    <property type="match status" value="1"/>
</dbReference>
<dbReference type="OrthoDB" id="9801426at2"/>
<evidence type="ECO:0000259" key="1">
    <source>
        <dbReference type="Pfam" id="PF01261"/>
    </source>
</evidence>
<accession>A0A1G7BHE5</accession>
<proteinExistence type="predicted"/>
<keyword evidence="3" id="KW-1185">Reference proteome</keyword>
<reference evidence="3" key="1">
    <citation type="submission" date="2016-10" db="EMBL/GenBank/DDBJ databases">
        <authorList>
            <person name="Varghese N."/>
            <person name="Submissions S."/>
        </authorList>
    </citation>
    <scope>NUCLEOTIDE SEQUENCE [LARGE SCALE GENOMIC DNA]</scope>
    <source>
        <strain evidence="3">DSM 10146</strain>
    </source>
</reference>
<feature type="domain" description="Xylose isomerase-like TIM barrel" evidence="1">
    <location>
        <begin position="24"/>
        <end position="262"/>
    </location>
</feature>
<dbReference type="InterPro" id="IPR036237">
    <property type="entry name" value="Xyl_isomerase-like_sf"/>
</dbReference>
<dbReference type="Proteomes" id="UP000198994">
    <property type="component" value="Unassembled WGS sequence"/>
</dbReference>
<dbReference type="InterPro" id="IPR013022">
    <property type="entry name" value="Xyl_isomerase-like_TIM-brl"/>
</dbReference>
<dbReference type="AlphaFoldDB" id="A0A1G7BHE5"/>